<organism evidence="1 2">
    <name type="scientific">[Myrmecia] bisecta</name>
    <dbReference type="NCBI Taxonomy" id="41462"/>
    <lineage>
        <taxon>Eukaryota</taxon>
        <taxon>Viridiplantae</taxon>
        <taxon>Chlorophyta</taxon>
        <taxon>core chlorophytes</taxon>
        <taxon>Trebouxiophyceae</taxon>
        <taxon>Trebouxiales</taxon>
        <taxon>Trebouxiaceae</taxon>
        <taxon>Myrmecia</taxon>
    </lineage>
</organism>
<reference evidence="1 2" key="1">
    <citation type="journal article" date="2024" name="Nat. Commun.">
        <title>Phylogenomics reveals the evolutionary origins of lichenization in chlorophyte algae.</title>
        <authorList>
            <person name="Puginier C."/>
            <person name="Libourel C."/>
            <person name="Otte J."/>
            <person name="Skaloud P."/>
            <person name="Haon M."/>
            <person name="Grisel S."/>
            <person name="Petersen M."/>
            <person name="Berrin J.G."/>
            <person name="Delaux P.M."/>
            <person name="Dal Grande F."/>
            <person name="Keller J."/>
        </authorList>
    </citation>
    <scope>NUCLEOTIDE SEQUENCE [LARGE SCALE GENOMIC DNA]</scope>
    <source>
        <strain evidence="1 2">SAG 2043</strain>
    </source>
</reference>
<keyword evidence="2" id="KW-1185">Reference proteome</keyword>
<protein>
    <submittedName>
        <fullName evidence="1">Uncharacterized protein</fullName>
    </submittedName>
</protein>
<accession>A0AAW1PUU8</accession>
<gene>
    <name evidence="1" type="ORF">WJX72_008734</name>
</gene>
<dbReference type="EMBL" id="JALJOR010000009">
    <property type="protein sequence ID" value="KAK9811707.1"/>
    <property type="molecule type" value="Genomic_DNA"/>
</dbReference>
<evidence type="ECO:0000313" key="1">
    <source>
        <dbReference type="EMBL" id="KAK9811707.1"/>
    </source>
</evidence>
<evidence type="ECO:0000313" key="2">
    <source>
        <dbReference type="Proteomes" id="UP001489004"/>
    </source>
</evidence>
<name>A0AAW1PUU8_9CHLO</name>
<comment type="caution">
    <text evidence="1">The sequence shown here is derived from an EMBL/GenBank/DDBJ whole genome shotgun (WGS) entry which is preliminary data.</text>
</comment>
<sequence>MAGWKIFIRFWRARRHAYARAGTQRTPAAKALWPAEPLRELQFSPSKLRQGAMLPAGSAILPDWFWLGPYDEGRQGPWDEHPDFGMDPKTIECLNQLRREWGHKDH</sequence>
<dbReference type="AlphaFoldDB" id="A0AAW1PUU8"/>
<dbReference type="Proteomes" id="UP001489004">
    <property type="component" value="Unassembled WGS sequence"/>
</dbReference>
<proteinExistence type="predicted"/>